<name>A0A382HNB5_9ZZZZ</name>
<feature type="non-terminal residue" evidence="1">
    <location>
        <position position="1"/>
    </location>
</feature>
<dbReference type="EMBL" id="UINC01062202">
    <property type="protein sequence ID" value="SVB88585.1"/>
    <property type="molecule type" value="Genomic_DNA"/>
</dbReference>
<sequence>VIDLFALCIFKNYYGSEKVQETD</sequence>
<protein>
    <submittedName>
        <fullName evidence="1">Uncharacterized protein</fullName>
    </submittedName>
</protein>
<evidence type="ECO:0000313" key="1">
    <source>
        <dbReference type="EMBL" id="SVB88585.1"/>
    </source>
</evidence>
<accession>A0A382HNB5</accession>
<proteinExistence type="predicted"/>
<organism evidence="1">
    <name type="scientific">marine metagenome</name>
    <dbReference type="NCBI Taxonomy" id="408172"/>
    <lineage>
        <taxon>unclassified sequences</taxon>
        <taxon>metagenomes</taxon>
        <taxon>ecological metagenomes</taxon>
    </lineage>
</organism>
<reference evidence="1" key="1">
    <citation type="submission" date="2018-05" db="EMBL/GenBank/DDBJ databases">
        <authorList>
            <person name="Lanie J.A."/>
            <person name="Ng W.-L."/>
            <person name="Kazmierczak K.M."/>
            <person name="Andrzejewski T.M."/>
            <person name="Davidsen T.M."/>
            <person name="Wayne K.J."/>
            <person name="Tettelin H."/>
            <person name="Glass J.I."/>
            <person name="Rusch D."/>
            <person name="Podicherti R."/>
            <person name="Tsui H.-C.T."/>
            <person name="Winkler M.E."/>
        </authorList>
    </citation>
    <scope>NUCLEOTIDE SEQUENCE</scope>
</reference>
<dbReference type="AlphaFoldDB" id="A0A382HNB5"/>
<gene>
    <name evidence="1" type="ORF">METZ01_LOCUS241439</name>
</gene>